<gene>
    <name evidence="1" type="ORF">SPELUC_LOCUS14216</name>
</gene>
<organism evidence="1 2">
    <name type="scientific">Cetraspora pellucida</name>
    <dbReference type="NCBI Taxonomy" id="1433469"/>
    <lineage>
        <taxon>Eukaryota</taxon>
        <taxon>Fungi</taxon>
        <taxon>Fungi incertae sedis</taxon>
        <taxon>Mucoromycota</taxon>
        <taxon>Glomeromycotina</taxon>
        <taxon>Glomeromycetes</taxon>
        <taxon>Diversisporales</taxon>
        <taxon>Gigasporaceae</taxon>
        <taxon>Cetraspora</taxon>
    </lineage>
</organism>
<sequence>DNMIINEFDNGDIDKNSTIINPLVTKRKRRPETKQYKSAVEKA</sequence>
<accession>A0ACA9QCM5</accession>
<comment type="caution">
    <text evidence="1">The sequence shown here is derived from an EMBL/GenBank/DDBJ whole genome shotgun (WGS) entry which is preliminary data.</text>
</comment>
<dbReference type="EMBL" id="CAJVPW010040922">
    <property type="protein sequence ID" value="CAG8747198.1"/>
    <property type="molecule type" value="Genomic_DNA"/>
</dbReference>
<feature type="non-terminal residue" evidence="1">
    <location>
        <position position="43"/>
    </location>
</feature>
<feature type="non-terminal residue" evidence="1">
    <location>
        <position position="1"/>
    </location>
</feature>
<evidence type="ECO:0000313" key="1">
    <source>
        <dbReference type="EMBL" id="CAG8747198.1"/>
    </source>
</evidence>
<dbReference type="Proteomes" id="UP000789366">
    <property type="component" value="Unassembled WGS sequence"/>
</dbReference>
<name>A0ACA9QCM5_9GLOM</name>
<keyword evidence="2" id="KW-1185">Reference proteome</keyword>
<proteinExistence type="predicted"/>
<evidence type="ECO:0000313" key="2">
    <source>
        <dbReference type="Proteomes" id="UP000789366"/>
    </source>
</evidence>
<reference evidence="1" key="1">
    <citation type="submission" date="2021-06" db="EMBL/GenBank/DDBJ databases">
        <authorList>
            <person name="Kallberg Y."/>
            <person name="Tangrot J."/>
            <person name="Rosling A."/>
        </authorList>
    </citation>
    <scope>NUCLEOTIDE SEQUENCE</scope>
    <source>
        <strain evidence="1">28 12/20/2015</strain>
    </source>
</reference>
<protein>
    <submittedName>
        <fullName evidence="1">2785_t:CDS:1</fullName>
    </submittedName>
</protein>